<evidence type="ECO:0000256" key="9">
    <source>
        <dbReference type="ARBA" id="ARBA00023125"/>
    </source>
</evidence>
<keyword evidence="8 12" id="KW-0067">ATP-binding</keyword>
<dbReference type="InterPro" id="IPR014001">
    <property type="entry name" value="Helicase_ATP-bd"/>
</dbReference>
<comment type="catalytic activity">
    <reaction evidence="12">
        <text>Couples ATP hydrolysis with the unwinding of duplex DNA by translocating in the 3'-5' direction.</text>
        <dbReference type="EC" id="5.6.2.4"/>
    </reaction>
</comment>
<reference evidence="15 16" key="2">
    <citation type="submission" date="2008-11" db="EMBL/GenBank/DDBJ databases">
        <authorList>
            <person name="Fulton L."/>
            <person name="Clifton S."/>
            <person name="Fulton B."/>
            <person name="Xu J."/>
            <person name="Minx P."/>
            <person name="Pepin K.H."/>
            <person name="Johnson M."/>
            <person name="Bhonagiri V."/>
            <person name="Nash W.E."/>
            <person name="Mardis E.R."/>
            <person name="Wilson R.K."/>
        </authorList>
    </citation>
    <scope>NUCLEOTIDE SEQUENCE [LARGE SCALE GENOMIC DNA]</scope>
    <source>
        <strain evidence="15 16">ATCC 43243</strain>
    </source>
</reference>
<feature type="binding site" evidence="12">
    <location>
        <position position="488"/>
    </location>
    <ligand>
        <name>Zn(2+)</name>
        <dbReference type="ChEBI" id="CHEBI:29105"/>
        <label>1</label>
    </ligand>
</feature>
<feature type="binding site" evidence="12">
    <location>
        <position position="478"/>
    </location>
    <ligand>
        <name>Zn(2+)</name>
        <dbReference type="ChEBI" id="CHEBI:29105"/>
        <label>2</label>
    </ligand>
</feature>
<dbReference type="EC" id="5.6.2.4" evidence="12"/>
<comment type="similarity">
    <text evidence="12">Belongs to the helicase family. PriA subfamily.</text>
</comment>
<feature type="binding site" evidence="12">
    <location>
        <position position="458"/>
    </location>
    <ligand>
        <name>Zn(2+)</name>
        <dbReference type="ChEBI" id="CHEBI:29105"/>
        <label>2</label>
    </ligand>
</feature>
<dbReference type="Pfam" id="PF17764">
    <property type="entry name" value="PriA_3primeBD"/>
    <property type="match status" value="1"/>
</dbReference>
<dbReference type="PANTHER" id="PTHR30580">
    <property type="entry name" value="PRIMOSOMAL PROTEIN N"/>
    <property type="match status" value="1"/>
</dbReference>
<dbReference type="Proteomes" id="UP000003136">
    <property type="component" value="Unassembled WGS sequence"/>
</dbReference>
<gene>
    <name evidence="12" type="primary">priA</name>
    <name evidence="15" type="ORF">BACPEC_00751</name>
</gene>
<dbReference type="InterPro" id="IPR001650">
    <property type="entry name" value="Helicase_C-like"/>
</dbReference>
<keyword evidence="4 12" id="KW-0547">Nucleotide-binding</keyword>
<dbReference type="NCBIfam" id="TIGR00595">
    <property type="entry name" value="priA"/>
    <property type="match status" value="1"/>
</dbReference>
<dbReference type="Gene3D" id="3.40.1440.60">
    <property type="entry name" value="PriA, 3(prime) DNA-binding domain"/>
    <property type="match status" value="1"/>
</dbReference>
<dbReference type="Pfam" id="PF04851">
    <property type="entry name" value="ResIII"/>
    <property type="match status" value="1"/>
</dbReference>
<feature type="binding site" evidence="12">
    <location>
        <position position="452"/>
    </location>
    <ligand>
        <name>Zn(2+)</name>
        <dbReference type="ChEBI" id="CHEBI:29105"/>
        <label>1</label>
    </ligand>
</feature>
<keyword evidence="3 12" id="KW-0479">Metal-binding</keyword>
<evidence type="ECO:0000313" key="16">
    <source>
        <dbReference type="Proteomes" id="UP000003136"/>
    </source>
</evidence>
<dbReference type="SMART" id="SM00487">
    <property type="entry name" value="DEXDc"/>
    <property type="match status" value="1"/>
</dbReference>
<feature type="binding site" evidence="12">
    <location>
        <position position="491"/>
    </location>
    <ligand>
        <name>Zn(2+)</name>
        <dbReference type="ChEBI" id="CHEBI:29105"/>
        <label>1</label>
    </ligand>
</feature>
<dbReference type="STRING" id="483218.BACPEC_00751"/>
<keyword evidence="5 12" id="KW-0378">Hydrolase</keyword>
<accession>B7APZ5</accession>
<dbReference type="InterPro" id="IPR027417">
    <property type="entry name" value="P-loop_NTPase"/>
</dbReference>
<dbReference type="GO" id="GO:0003677">
    <property type="term" value="F:DNA binding"/>
    <property type="evidence" value="ECO:0007669"/>
    <property type="project" value="UniProtKB-UniRule"/>
</dbReference>
<dbReference type="GO" id="GO:0005524">
    <property type="term" value="F:ATP binding"/>
    <property type="evidence" value="ECO:0007669"/>
    <property type="project" value="UniProtKB-UniRule"/>
</dbReference>
<dbReference type="AlphaFoldDB" id="B7APZ5"/>
<dbReference type="InterPro" id="IPR040498">
    <property type="entry name" value="PriA_CRR"/>
</dbReference>
<protein>
    <recommendedName>
        <fullName evidence="12">Replication restart protein PriA</fullName>
    </recommendedName>
    <alternativeName>
        <fullName evidence="12">ATP-dependent DNA helicase PriA</fullName>
        <ecNumber evidence="12">5.6.2.4</ecNumber>
    </alternativeName>
    <alternativeName>
        <fullName evidence="12">DNA 3'-5' helicase PriA</fullName>
    </alternativeName>
</protein>
<evidence type="ECO:0000256" key="8">
    <source>
        <dbReference type="ARBA" id="ARBA00022840"/>
    </source>
</evidence>
<name>B7APZ5_9FIRM</name>
<organism evidence="15 16">
    <name type="scientific">[Bacteroides] pectinophilus ATCC 43243</name>
    <dbReference type="NCBI Taxonomy" id="483218"/>
    <lineage>
        <taxon>Bacteria</taxon>
        <taxon>Bacillati</taxon>
        <taxon>Bacillota</taxon>
        <taxon>Clostridia</taxon>
        <taxon>Eubacteriales</taxon>
    </lineage>
</organism>
<dbReference type="HAMAP" id="MF_00983">
    <property type="entry name" value="PriA"/>
    <property type="match status" value="1"/>
</dbReference>
<evidence type="ECO:0000256" key="10">
    <source>
        <dbReference type="ARBA" id="ARBA00023235"/>
    </source>
</evidence>
<dbReference type="GO" id="GO:0006302">
    <property type="term" value="P:double-strand break repair"/>
    <property type="evidence" value="ECO:0007669"/>
    <property type="project" value="InterPro"/>
</dbReference>
<dbReference type="InterPro" id="IPR005259">
    <property type="entry name" value="PriA"/>
</dbReference>
<dbReference type="Gene3D" id="3.40.50.300">
    <property type="entry name" value="P-loop containing nucleotide triphosphate hydrolases"/>
    <property type="match status" value="2"/>
</dbReference>
<keyword evidence="6 12" id="KW-0347">Helicase</keyword>
<sequence length="737" mass="82746">MKYADVIIDISHEKLDKTFQYIIPAAMEETLVVGMLVHVPFGRGNTLRDAYVVGISQSPSFDISKMKYIASIPESRLPVEGRLIQLAAWMKTNFGATMSQALKTVLPVKETVNGRTRKYVCLNVSQNELSDYLAKISGNRTLAARARLLEALMDNPRIEQDMAAAKLSVSAQTIKSLEKTGKIRVEEEMKFRNPVPQGVRKDDRKLLNEKQKYIVDSFCEDYAHGIRKTYLIHGVTGSGKTEVYMNMIENVVNQGRQVIMLIPEIALTYQTVMRFYQRFGDTVSILNSRMSKGERYDQFVRAKRGDISIMIGPRSALFTPFADIGLIVIDEEHEAAYKSETSPRYNAIDTAIHMAGLADASVVLGSATPSVVSYARCMDGRYRLFTLSDRAAGASMTKVHTIDLRDELKSGNRSIFSRKLQELIADRLNKGEQSMLFINKRGYAGFVSCRSCGHVMRCPHCDISLTEHTNGKLVCHYCGYETPMVKRCPECGSPYISGFRAGTEQIEQLVKRMYPQARVLRMDMDTTGGKDGHTRILEKFAGHEADILVGTQMIVKGHDFPDVTLVGVLAADMSLYAGSYMASERTFQLLVQAVGRAGRGKRTGEAVIQTYTPEHYSIQAASKQDYEEFYNQEIQYRTLLNYPPVCNLLLVRFSSVDEDALNRAVKTLPKPDESSQVIGPANASLYKANDIYNKVLYIKNPDYAILTGYAQRMEMLARTDSSYRKVNVQFDFNPVNI</sequence>
<comment type="function">
    <text evidence="12">Initiates the restart of stalled replication forks, which reloads the replicative helicase on sites other than the origin of replication. Recognizes and binds to abandoned replication forks and remodels them to uncover a helicase loading site. Promotes assembly of the primosome at these replication forks.</text>
</comment>
<evidence type="ECO:0000256" key="1">
    <source>
        <dbReference type="ARBA" id="ARBA00022515"/>
    </source>
</evidence>
<dbReference type="InterPro" id="IPR041236">
    <property type="entry name" value="PriA_C"/>
</dbReference>
<dbReference type="GO" id="GO:0043138">
    <property type="term" value="F:3'-5' DNA helicase activity"/>
    <property type="evidence" value="ECO:0007669"/>
    <property type="project" value="UniProtKB-EC"/>
</dbReference>
<evidence type="ECO:0000256" key="4">
    <source>
        <dbReference type="ARBA" id="ARBA00022741"/>
    </source>
</evidence>
<dbReference type="EMBL" id="ABVQ01000035">
    <property type="protein sequence ID" value="EEC57767.1"/>
    <property type="molecule type" value="Genomic_DNA"/>
</dbReference>
<keyword evidence="16" id="KW-1185">Reference proteome</keyword>
<dbReference type="PROSITE" id="PS51194">
    <property type="entry name" value="HELICASE_CTER"/>
    <property type="match status" value="1"/>
</dbReference>
<comment type="catalytic activity">
    <reaction evidence="11 12">
        <text>ATP + H2O = ADP + phosphate + H(+)</text>
        <dbReference type="Rhea" id="RHEA:13065"/>
        <dbReference type="ChEBI" id="CHEBI:15377"/>
        <dbReference type="ChEBI" id="CHEBI:15378"/>
        <dbReference type="ChEBI" id="CHEBI:30616"/>
        <dbReference type="ChEBI" id="CHEBI:43474"/>
        <dbReference type="ChEBI" id="CHEBI:456216"/>
        <dbReference type="EC" id="5.6.2.4"/>
    </reaction>
</comment>
<evidence type="ECO:0000256" key="3">
    <source>
        <dbReference type="ARBA" id="ARBA00022723"/>
    </source>
</evidence>
<keyword evidence="1 12" id="KW-0639">Primosome</keyword>
<keyword evidence="10 12" id="KW-0413">Isomerase</keyword>
<dbReference type="PROSITE" id="PS51192">
    <property type="entry name" value="HELICASE_ATP_BIND_1"/>
    <property type="match status" value="1"/>
</dbReference>
<feature type="binding site" evidence="12">
    <location>
        <position position="461"/>
    </location>
    <ligand>
        <name>Zn(2+)</name>
        <dbReference type="ChEBI" id="CHEBI:29105"/>
        <label>2</label>
    </ligand>
</feature>
<dbReference type="Pfam" id="PF00271">
    <property type="entry name" value="Helicase_C"/>
    <property type="match status" value="1"/>
</dbReference>
<dbReference type="CDD" id="cd17929">
    <property type="entry name" value="DEXHc_priA"/>
    <property type="match status" value="1"/>
</dbReference>
<feature type="domain" description="Helicase ATP-binding" evidence="13">
    <location>
        <begin position="221"/>
        <end position="387"/>
    </location>
</feature>
<dbReference type="PANTHER" id="PTHR30580:SF0">
    <property type="entry name" value="PRIMOSOMAL PROTEIN N"/>
    <property type="match status" value="1"/>
</dbReference>
<evidence type="ECO:0000256" key="11">
    <source>
        <dbReference type="ARBA" id="ARBA00048988"/>
    </source>
</evidence>
<keyword evidence="2 12" id="KW-0235">DNA replication</keyword>
<reference evidence="15 16" key="1">
    <citation type="submission" date="2008-11" db="EMBL/GenBank/DDBJ databases">
        <title>Draft genome sequence of Bacteroides pectinophilus (ATCC 43243).</title>
        <authorList>
            <person name="Sudarsanam P."/>
            <person name="Ley R."/>
            <person name="Guruge J."/>
            <person name="Turnbaugh P.J."/>
            <person name="Mahowald M."/>
            <person name="Liep D."/>
            <person name="Gordon J."/>
        </authorList>
    </citation>
    <scope>NUCLEOTIDE SEQUENCE [LARGE SCALE GENOMIC DNA]</scope>
    <source>
        <strain evidence="15 16">ATCC 43243</strain>
    </source>
</reference>
<dbReference type="Pfam" id="PF18319">
    <property type="entry name" value="Zn_ribbon_PriA"/>
    <property type="match status" value="1"/>
</dbReference>
<dbReference type="eggNOG" id="COG1198">
    <property type="taxonomic scope" value="Bacteria"/>
</dbReference>
<keyword evidence="9 12" id="KW-0238">DNA-binding</keyword>
<dbReference type="GO" id="GO:0006269">
    <property type="term" value="P:DNA replication, synthesis of primer"/>
    <property type="evidence" value="ECO:0007669"/>
    <property type="project" value="UniProtKB-KW"/>
</dbReference>
<evidence type="ECO:0000256" key="5">
    <source>
        <dbReference type="ARBA" id="ARBA00022801"/>
    </source>
</evidence>
<dbReference type="GO" id="GO:0016887">
    <property type="term" value="F:ATP hydrolysis activity"/>
    <property type="evidence" value="ECO:0007669"/>
    <property type="project" value="RHEA"/>
</dbReference>
<comment type="subunit">
    <text evidence="12">Component of the replication restart primosome.</text>
</comment>
<feature type="domain" description="Helicase C-terminal" evidence="14">
    <location>
        <begin position="483"/>
        <end position="650"/>
    </location>
</feature>
<dbReference type="SMART" id="SM00490">
    <property type="entry name" value="HELICc"/>
    <property type="match status" value="1"/>
</dbReference>
<evidence type="ECO:0000256" key="7">
    <source>
        <dbReference type="ARBA" id="ARBA00022833"/>
    </source>
</evidence>
<evidence type="ECO:0000259" key="14">
    <source>
        <dbReference type="PROSITE" id="PS51194"/>
    </source>
</evidence>
<comment type="cofactor">
    <cofactor evidence="12">
        <name>Zn(2+)</name>
        <dbReference type="ChEBI" id="CHEBI:29105"/>
    </cofactor>
    <text evidence="12">Binds 2 zinc ions per subunit.</text>
</comment>
<proteinExistence type="inferred from homology"/>
<comment type="caution">
    <text evidence="15">The sequence shown here is derived from an EMBL/GenBank/DDBJ whole genome shotgun (WGS) entry which is preliminary data.</text>
</comment>
<evidence type="ECO:0000256" key="6">
    <source>
        <dbReference type="ARBA" id="ARBA00022806"/>
    </source>
</evidence>
<dbReference type="GO" id="GO:0006310">
    <property type="term" value="P:DNA recombination"/>
    <property type="evidence" value="ECO:0007669"/>
    <property type="project" value="InterPro"/>
</dbReference>
<dbReference type="Pfam" id="PF18074">
    <property type="entry name" value="PriA_C"/>
    <property type="match status" value="1"/>
</dbReference>
<dbReference type="GO" id="GO:1990077">
    <property type="term" value="C:primosome complex"/>
    <property type="evidence" value="ECO:0007669"/>
    <property type="project" value="UniProtKB-UniRule"/>
</dbReference>
<dbReference type="InterPro" id="IPR042115">
    <property type="entry name" value="PriA_3primeBD_sf"/>
</dbReference>
<keyword evidence="7 12" id="KW-0862">Zinc</keyword>
<dbReference type="HOGENOM" id="CLU_013353_3_1_9"/>
<dbReference type="InterPro" id="IPR041222">
    <property type="entry name" value="PriA_3primeBD"/>
</dbReference>
<feature type="binding site" evidence="12">
    <location>
        <position position="475"/>
    </location>
    <ligand>
        <name>Zn(2+)</name>
        <dbReference type="ChEBI" id="CHEBI:29105"/>
        <label>2</label>
    </ligand>
</feature>
<dbReference type="GO" id="GO:0006270">
    <property type="term" value="P:DNA replication initiation"/>
    <property type="evidence" value="ECO:0007669"/>
    <property type="project" value="TreeGrafter"/>
</dbReference>
<evidence type="ECO:0000256" key="12">
    <source>
        <dbReference type="HAMAP-Rule" id="MF_00983"/>
    </source>
</evidence>
<dbReference type="CDD" id="cd18804">
    <property type="entry name" value="SF2_C_priA"/>
    <property type="match status" value="1"/>
</dbReference>
<dbReference type="FunFam" id="3.40.50.300:FF:000489">
    <property type="entry name" value="Primosome assembly protein PriA"/>
    <property type="match status" value="1"/>
</dbReference>
<evidence type="ECO:0000256" key="2">
    <source>
        <dbReference type="ARBA" id="ARBA00022705"/>
    </source>
</evidence>
<dbReference type="GO" id="GO:0008270">
    <property type="term" value="F:zinc ion binding"/>
    <property type="evidence" value="ECO:0007669"/>
    <property type="project" value="UniProtKB-UniRule"/>
</dbReference>
<dbReference type="InterPro" id="IPR006935">
    <property type="entry name" value="Helicase/UvrB_N"/>
</dbReference>
<feature type="binding site" evidence="12">
    <location>
        <position position="449"/>
    </location>
    <ligand>
        <name>Zn(2+)</name>
        <dbReference type="ChEBI" id="CHEBI:29105"/>
        <label>1</label>
    </ligand>
</feature>
<evidence type="ECO:0000313" key="15">
    <source>
        <dbReference type="EMBL" id="EEC57767.1"/>
    </source>
</evidence>
<dbReference type="SUPFAM" id="SSF52540">
    <property type="entry name" value="P-loop containing nucleoside triphosphate hydrolases"/>
    <property type="match status" value="2"/>
</dbReference>
<evidence type="ECO:0000259" key="13">
    <source>
        <dbReference type="PROSITE" id="PS51192"/>
    </source>
</evidence>